<dbReference type="InterPro" id="IPR036282">
    <property type="entry name" value="Glutathione-S-Trfase_C_sf"/>
</dbReference>
<evidence type="ECO:0000256" key="2">
    <source>
        <dbReference type="ARBA" id="ARBA00022679"/>
    </source>
</evidence>
<dbReference type="SFLD" id="SFLDS00019">
    <property type="entry name" value="Glutathione_Transferase_(cytos"/>
    <property type="match status" value="1"/>
</dbReference>
<dbReference type="GO" id="GO:0005737">
    <property type="term" value="C:cytoplasm"/>
    <property type="evidence" value="ECO:0007669"/>
    <property type="project" value="TreeGrafter"/>
</dbReference>
<dbReference type="EC" id="2.5.1.18" evidence="1"/>
<protein>
    <recommendedName>
        <fullName evidence="1">glutathione transferase</fullName>
        <ecNumber evidence="1">2.5.1.18</ecNumber>
    </recommendedName>
</protein>
<dbReference type="SFLD" id="SFLDG01152">
    <property type="entry name" value="Main.3:_Omega-_and_Tau-like"/>
    <property type="match status" value="1"/>
</dbReference>
<comment type="caution">
    <text evidence="6">The sequence shown here is derived from an EMBL/GenBank/DDBJ whole genome shotgun (WGS) entry which is preliminary data.</text>
</comment>
<dbReference type="GO" id="GO:0004364">
    <property type="term" value="F:glutathione transferase activity"/>
    <property type="evidence" value="ECO:0007669"/>
    <property type="project" value="UniProtKB-EC"/>
</dbReference>
<evidence type="ECO:0000256" key="1">
    <source>
        <dbReference type="ARBA" id="ARBA00012452"/>
    </source>
</evidence>
<evidence type="ECO:0000259" key="5">
    <source>
        <dbReference type="PROSITE" id="PS50405"/>
    </source>
</evidence>
<accession>A0A2W4WGB6</accession>
<name>A0A2W4WGB6_9CYAN</name>
<dbReference type="PANTHER" id="PTHR43968:SF6">
    <property type="entry name" value="GLUTATHIONE S-TRANSFERASE OMEGA"/>
    <property type="match status" value="1"/>
</dbReference>
<dbReference type="InterPro" id="IPR040079">
    <property type="entry name" value="Glutathione_S-Trfase"/>
</dbReference>
<dbReference type="InterPro" id="IPR045073">
    <property type="entry name" value="Omega/Tau-like"/>
</dbReference>
<reference evidence="6 7" key="2">
    <citation type="submission" date="2018-06" db="EMBL/GenBank/DDBJ databases">
        <title>Metagenomic assembly of (sub)arctic Cyanobacteria and their associated microbiome from non-axenic cultures.</title>
        <authorList>
            <person name="Baurain D."/>
        </authorList>
    </citation>
    <scope>NUCLEOTIDE SEQUENCE [LARGE SCALE GENOMIC DNA]</scope>
    <source>
        <strain evidence="6">ULC066bin1</strain>
    </source>
</reference>
<dbReference type="Gene3D" id="3.40.30.10">
    <property type="entry name" value="Glutaredoxin"/>
    <property type="match status" value="1"/>
</dbReference>
<dbReference type="CDD" id="cd00299">
    <property type="entry name" value="GST_C_family"/>
    <property type="match status" value="1"/>
</dbReference>
<comment type="catalytic activity">
    <reaction evidence="3">
        <text>RX + glutathione = an S-substituted glutathione + a halide anion + H(+)</text>
        <dbReference type="Rhea" id="RHEA:16437"/>
        <dbReference type="ChEBI" id="CHEBI:15378"/>
        <dbReference type="ChEBI" id="CHEBI:16042"/>
        <dbReference type="ChEBI" id="CHEBI:17792"/>
        <dbReference type="ChEBI" id="CHEBI:57925"/>
        <dbReference type="ChEBI" id="CHEBI:90779"/>
        <dbReference type="EC" id="2.5.1.18"/>
    </reaction>
</comment>
<dbReference type="Gene3D" id="1.20.1050.10">
    <property type="match status" value="1"/>
</dbReference>
<dbReference type="InterPro" id="IPR036249">
    <property type="entry name" value="Thioredoxin-like_sf"/>
</dbReference>
<dbReference type="PROSITE" id="PS50404">
    <property type="entry name" value="GST_NTER"/>
    <property type="match status" value="1"/>
</dbReference>
<dbReference type="SUPFAM" id="SSF52833">
    <property type="entry name" value="Thioredoxin-like"/>
    <property type="match status" value="1"/>
</dbReference>
<dbReference type="PANTHER" id="PTHR43968">
    <property type="match status" value="1"/>
</dbReference>
<keyword evidence="2 6" id="KW-0808">Transferase</keyword>
<dbReference type="SFLD" id="SFLDG00358">
    <property type="entry name" value="Main_(cytGST)"/>
    <property type="match status" value="1"/>
</dbReference>
<dbReference type="Proteomes" id="UP000249467">
    <property type="component" value="Unassembled WGS sequence"/>
</dbReference>
<evidence type="ECO:0000259" key="4">
    <source>
        <dbReference type="PROSITE" id="PS50404"/>
    </source>
</evidence>
<dbReference type="Pfam" id="PF13410">
    <property type="entry name" value="GST_C_2"/>
    <property type="match status" value="1"/>
</dbReference>
<evidence type="ECO:0000313" key="6">
    <source>
        <dbReference type="EMBL" id="PZO44194.1"/>
    </source>
</evidence>
<feature type="domain" description="GST C-terminal" evidence="5">
    <location>
        <begin position="85"/>
        <end position="214"/>
    </location>
</feature>
<dbReference type="InterPro" id="IPR004045">
    <property type="entry name" value="Glutathione_S-Trfase_N"/>
</dbReference>
<feature type="domain" description="GST N-terminal" evidence="4">
    <location>
        <begin position="3"/>
        <end position="81"/>
    </location>
</feature>
<reference evidence="6 7" key="1">
    <citation type="submission" date="2018-04" db="EMBL/GenBank/DDBJ databases">
        <authorList>
            <person name="Go L.Y."/>
            <person name="Mitchell J.A."/>
        </authorList>
    </citation>
    <scope>NUCLEOTIDE SEQUENCE [LARGE SCALE GENOMIC DNA]</scope>
    <source>
        <strain evidence="6">ULC066bin1</strain>
    </source>
</reference>
<dbReference type="Pfam" id="PF13409">
    <property type="entry name" value="GST_N_2"/>
    <property type="match status" value="1"/>
</dbReference>
<proteinExistence type="predicted"/>
<dbReference type="AlphaFoldDB" id="A0A2W4WGB6"/>
<organism evidence="6 7">
    <name type="scientific">Pseudanabaena frigida</name>
    <dbReference type="NCBI Taxonomy" id="945775"/>
    <lineage>
        <taxon>Bacteria</taxon>
        <taxon>Bacillati</taxon>
        <taxon>Cyanobacteriota</taxon>
        <taxon>Cyanophyceae</taxon>
        <taxon>Pseudanabaenales</taxon>
        <taxon>Pseudanabaenaceae</taxon>
        <taxon>Pseudanabaena</taxon>
    </lineage>
</organism>
<dbReference type="EMBL" id="QBML01000003">
    <property type="protein sequence ID" value="PZO44194.1"/>
    <property type="molecule type" value="Genomic_DNA"/>
</dbReference>
<dbReference type="InterPro" id="IPR050983">
    <property type="entry name" value="GST_Omega/HSP26"/>
</dbReference>
<dbReference type="SUPFAM" id="SSF47616">
    <property type="entry name" value="GST C-terminal domain-like"/>
    <property type="match status" value="1"/>
</dbReference>
<gene>
    <name evidence="6" type="ORF">DCF19_03055</name>
</gene>
<evidence type="ECO:0000256" key="3">
    <source>
        <dbReference type="ARBA" id="ARBA00047960"/>
    </source>
</evidence>
<dbReference type="InterPro" id="IPR010987">
    <property type="entry name" value="Glutathione-S-Trfase_C-like"/>
</dbReference>
<evidence type="ECO:0000313" key="7">
    <source>
        <dbReference type="Proteomes" id="UP000249467"/>
    </source>
</evidence>
<dbReference type="PROSITE" id="PS50405">
    <property type="entry name" value="GST_CTER"/>
    <property type="match status" value="1"/>
</dbReference>
<sequence length="220" mass="25462">MLPKLKLISHTLCPYVQRSLITVIEKQIPCDREYIDLANKPDWFLKISPLGKVPLLLVDDEVLFESAVICEYLDEITPDSLHPPDALTKAKHRSWIEFGSNLLAKIAGFYAAKDQETFEAKRLDLIANLELLETQLNASPYFTGEKFSLIDAVYAPIFRYFVAFYRYQNFGFSDRTPKVNAWREALLQRPSVQQAVSENYYDLLDEFLKKRNSFLAELIK</sequence>